<dbReference type="EMBL" id="JAWHZD010000003">
    <property type="protein sequence ID" value="MDV0841270.1"/>
    <property type="molecule type" value="Genomic_DNA"/>
</dbReference>
<gene>
    <name evidence="2" type="ORF">RZP41_08290</name>
</gene>
<organism evidence="2 3">
    <name type="scientific">Klebsiella quasipneumoniae subsp. quasipneumoniae</name>
    <dbReference type="NCBI Taxonomy" id="1667327"/>
    <lineage>
        <taxon>Bacteria</taxon>
        <taxon>Pseudomonadati</taxon>
        <taxon>Pseudomonadota</taxon>
        <taxon>Gammaproteobacteria</taxon>
        <taxon>Enterobacterales</taxon>
        <taxon>Enterobacteriaceae</taxon>
        <taxon>Klebsiella/Raoultella group</taxon>
        <taxon>Klebsiella</taxon>
        <taxon>Klebsiella pneumoniae complex</taxon>
    </lineage>
</organism>
<evidence type="ECO:0000259" key="1">
    <source>
        <dbReference type="Pfam" id="PF04233"/>
    </source>
</evidence>
<name>A0AAW8XM65_9ENTR</name>
<reference evidence="2" key="1">
    <citation type="submission" date="2023-10" db="EMBL/GenBank/DDBJ databases">
        <title>Surveillance and assessment of the effects of hospital wastewater treatment on clearance of pathogenic bacterial and antimicrobial resistance genes.</title>
        <authorList>
            <person name="Wu Y."/>
        </authorList>
    </citation>
    <scope>NUCLEOTIDE SEQUENCE</scope>
    <source>
        <strain evidence="2">23-M-SRM-33-1</strain>
    </source>
</reference>
<proteinExistence type="predicted"/>
<dbReference type="NCBIfam" id="TIGR01641">
    <property type="entry name" value="phageSPP1_gp7"/>
    <property type="match status" value="1"/>
</dbReference>
<dbReference type="Pfam" id="PF04233">
    <property type="entry name" value="Phage_Mu_F"/>
    <property type="match status" value="1"/>
</dbReference>
<evidence type="ECO:0000313" key="2">
    <source>
        <dbReference type="EMBL" id="MDV0841270.1"/>
    </source>
</evidence>
<dbReference type="Proteomes" id="UP001284547">
    <property type="component" value="Unassembled WGS sequence"/>
</dbReference>
<dbReference type="RefSeq" id="WP_126066140.1">
    <property type="nucleotide sequence ID" value="NZ_JAWHZD010000003.1"/>
</dbReference>
<comment type="caution">
    <text evidence="2">The sequence shown here is derived from an EMBL/GenBank/DDBJ whole genome shotgun (WGS) entry which is preliminary data.</text>
</comment>
<protein>
    <submittedName>
        <fullName evidence="2">Minor capsid protein</fullName>
    </submittedName>
</protein>
<evidence type="ECO:0000313" key="3">
    <source>
        <dbReference type="Proteomes" id="UP001284547"/>
    </source>
</evidence>
<sequence>MQASVVYWLSANYRASGAAVAMDASPAVMMRNAMQKLAKRWTRRFDDMAQKLADRFANDAMKNADASLATAFKDAGFTVEFKMTSQMNNALQATIAENVGLIRSIPEKYFTEVEGLVMRSVARGRDLSYLTDELQKRYGITRRRAALIARDQNNKATSVMQAARQQSLGITQGVWRHSHAGKKPRPSHVKADGKVFELSKGMYLDGKWVMPGEEINCRCTWSPVIPGLS</sequence>
<dbReference type="InterPro" id="IPR006528">
    <property type="entry name" value="Phage_head_morphogenesis_dom"/>
</dbReference>
<accession>A0AAW8XM65</accession>
<dbReference type="AlphaFoldDB" id="A0AAW8XM65"/>
<feature type="domain" description="Phage head morphogenesis" evidence="1">
    <location>
        <begin position="112"/>
        <end position="220"/>
    </location>
</feature>